<name>A0AAC8QJ78_9BACT</name>
<dbReference type="SUPFAM" id="SSF102405">
    <property type="entry name" value="MCP/YpsA-like"/>
    <property type="match status" value="1"/>
</dbReference>
<evidence type="ECO:0000313" key="4">
    <source>
        <dbReference type="Proteomes" id="UP000256345"/>
    </source>
</evidence>
<evidence type="ECO:0000313" key="3">
    <source>
        <dbReference type="Proteomes" id="UP000035579"/>
    </source>
</evidence>
<dbReference type="EMBL" id="CP011509">
    <property type="protein sequence ID" value="AKJ08455.1"/>
    <property type="molecule type" value="Genomic_DNA"/>
</dbReference>
<gene>
    <name evidence="1" type="ORF">AA314_10081</name>
    <name evidence="2" type="ORF">ATI61_121110</name>
</gene>
<keyword evidence="1" id="KW-0723">Serine/threonine-protein kinase</keyword>
<dbReference type="Pfam" id="PF18306">
    <property type="entry name" value="LDcluster4"/>
    <property type="match status" value="1"/>
</dbReference>
<evidence type="ECO:0000313" key="2">
    <source>
        <dbReference type="EMBL" id="REG20545.1"/>
    </source>
</evidence>
<dbReference type="InterPro" id="IPR041164">
    <property type="entry name" value="LDcluster4"/>
</dbReference>
<accession>A0AAC8QJ78</accession>
<dbReference type="EMBL" id="QUMU01000021">
    <property type="protein sequence ID" value="REG20545.1"/>
    <property type="molecule type" value="Genomic_DNA"/>
</dbReference>
<keyword evidence="1" id="KW-0418">Kinase</keyword>
<dbReference type="GO" id="GO:0004674">
    <property type="term" value="F:protein serine/threonine kinase activity"/>
    <property type="evidence" value="ECO:0007669"/>
    <property type="project" value="UniProtKB-KW"/>
</dbReference>
<keyword evidence="1" id="KW-0808">Transferase</keyword>
<dbReference type="Proteomes" id="UP000256345">
    <property type="component" value="Unassembled WGS sequence"/>
</dbReference>
<proteinExistence type="predicted"/>
<dbReference type="NCBIfam" id="NF041121">
    <property type="entry name" value="SAV_2336_NTERM"/>
    <property type="match status" value="1"/>
</dbReference>
<evidence type="ECO:0000313" key="1">
    <source>
        <dbReference type="EMBL" id="AKJ08455.1"/>
    </source>
</evidence>
<reference evidence="1 3" key="1">
    <citation type="submission" date="2015-05" db="EMBL/GenBank/DDBJ databases">
        <title>Genome assembly of Archangium gephyra DSM 2261.</title>
        <authorList>
            <person name="Sharma G."/>
            <person name="Subramanian S."/>
        </authorList>
    </citation>
    <scope>NUCLEOTIDE SEQUENCE [LARGE SCALE GENOMIC DNA]</scope>
    <source>
        <strain evidence="1 3">DSM 2261</strain>
    </source>
</reference>
<reference evidence="2 4" key="2">
    <citation type="submission" date="2018-08" db="EMBL/GenBank/DDBJ databases">
        <title>Genomic Encyclopedia of Archaeal and Bacterial Type Strains, Phase II (KMG-II): from individual species to whole genera.</title>
        <authorList>
            <person name="Goeker M."/>
        </authorList>
    </citation>
    <scope>NUCLEOTIDE SEQUENCE [LARGE SCALE GENOMIC DNA]</scope>
    <source>
        <strain evidence="2 4">DSM 2261</strain>
    </source>
</reference>
<dbReference type="Gene3D" id="3.40.50.450">
    <property type="match status" value="1"/>
</dbReference>
<dbReference type="KEGG" id="age:AA314_10081"/>
<sequence length="1054" mass="116426">MIDEFSPRGPGASSGRFTPVMTWDLRPAPGTERWRWSSFLRPLEPLGLELALVVDSAVSMALWRRTVAWFRELLRAHGPFVDVWTWRLCTDAGGEGRQLQAGWEGEEPVRVGRAPREPGEGCLTLVLSDCVSRGWYTGEVARLLERWGHAGPVAVVQVLQKPLWPRTALRQGSVLALQAPRRCATNEELVLKRPAWWPGQGPREGPVVPVFPLEPEALGHWARFLAGEDVTLQGFELHLSGALPPTMEDLAAHPPEAARCVQRFLSTASTPARKLATFLAATPVSLPVMRFVQETLVPEADEGHLAEVFLGGLLRVPSGQGEGLDPETTQYDFWPGVRELLLDSLPTSGARRVLLSVSDFLEGQRGPVRYFPSLLMEPEKDVAVFVALHREFARSAVGVLQRMGGAYARLARGLSRALQKPRVSLCFHSIYHGMRVRLLDAGGRELAAAVVGEQAWSVELLPGAYAVELSDLGLRRPLDVQAPSVFFRWDWAPSGRKVLVVGSGTYRLNRVEKWVAEAMGDLLARAGHTLVSGAWQGVDDVAGRAYRDRLRAAGITDSSTLLQLLPEGRAPSFEGGQLIPLPAGSSVHDELLRRAEAVVLIGGTEGTFTLYQRARKWGRPIVPLVSTGGAAWQAFDQLRAAGDEKVRGQLNLLCEPIGSKEGARILASRAHQYLQSLLSSARPPPVKELELKRCAGELGLDEGVERRLCAWAQEYERIRKHEHPGDKRFGAQKAFIRRIAEELSFTASVSPSRLPAQALAWAFARADLPGRAVLLGLLLAREAPEDFGIVREVLEKGLSAVEQYAALCVAGKLVEQLGPERRTLLLERLVVLLGSNSLQFLSDPDRMELVVKLISRLKQPETPSHERLVRAVHAQSELVRQQVFLELRERLLGRTVRHPSFPSDHGEAVIRELEQFFGFRVDDASLRGERRPGVPEGMGVMLTVEFFVRQARLALRVCEERLRTWDDDDMTVLEAEPSGGCRQVELASVLEVAARVRLEFEPREGDPFGSPCSVFIENIVGIKVVRTEQPEVNWDRVPRTPRGLLVVAALVPSG</sequence>
<protein>
    <submittedName>
        <fullName evidence="2">Rossmann-fold nucleotide-binding protein</fullName>
    </submittedName>
    <submittedName>
        <fullName evidence="1">Serine/threonine protein kinase</fullName>
    </submittedName>
</protein>
<keyword evidence="4" id="KW-1185">Reference proteome</keyword>
<organism evidence="1 3">
    <name type="scientific">Archangium gephyra</name>
    <dbReference type="NCBI Taxonomy" id="48"/>
    <lineage>
        <taxon>Bacteria</taxon>
        <taxon>Pseudomonadati</taxon>
        <taxon>Myxococcota</taxon>
        <taxon>Myxococcia</taxon>
        <taxon>Myxococcales</taxon>
        <taxon>Cystobacterineae</taxon>
        <taxon>Archangiaceae</taxon>
        <taxon>Archangium</taxon>
    </lineage>
</organism>
<dbReference type="RefSeq" id="WP_147333254.1">
    <property type="nucleotide sequence ID" value="NZ_CP011509.1"/>
</dbReference>
<dbReference type="AlphaFoldDB" id="A0AAC8QJ78"/>
<dbReference type="Proteomes" id="UP000035579">
    <property type="component" value="Chromosome"/>
</dbReference>
<dbReference type="InterPro" id="IPR047738">
    <property type="entry name" value="SAV_2336-like_N"/>
</dbReference>